<dbReference type="SUPFAM" id="SSF54862">
    <property type="entry name" value="4Fe-4S ferredoxins"/>
    <property type="match status" value="1"/>
</dbReference>
<dbReference type="KEGG" id="dmm:dnm_034440"/>
<evidence type="ECO:0000256" key="2">
    <source>
        <dbReference type="ARBA" id="ARBA00022723"/>
    </source>
</evidence>
<dbReference type="GO" id="GO:0046872">
    <property type="term" value="F:metal ion binding"/>
    <property type="evidence" value="ECO:0007669"/>
    <property type="project" value="UniProtKB-KW"/>
</dbReference>
<dbReference type="InterPro" id="IPR006963">
    <property type="entry name" value="Mopterin_OxRdtase_4Fe-4S_dom"/>
</dbReference>
<keyword evidence="11" id="KW-1185">Reference proteome</keyword>
<name>A0A975BL60_9BACT</name>
<dbReference type="InterPro" id="IPR019574">
    <property type="entry name" value="NADH_UbQ_OxRdtase_Gsu_4Fe4S-bd"/>
</dbReference>
<dbReference type="FunFam" id="2.20.25.90:FF:000001">
    <property type="entry name" value="Formate dehydrogenase subunit alpha"/>
    <property type="match status" value="1"/>
</dbReference>
<dbReference type="Proteomes" id="UP000663722">
    <property type="component" value="Chromosome"/>
</dbReference>
<keyword evidence="3" id="KW-0677">Repeat</keyword>
<dbReference type="Pfam" id="PF00384">
    <property type="entry name" value="Molybdopterin"/>
    <property type="match status" value="1"/>
</dbReference>
<dbReference type="InterPro" id="IPR036010">
    <property type="entry name" value="2Fe-2S_ferredoxin-like_sf"/>
</dbReference>
<evidence type="ECO:0000313" key="10">
    <source>
        <dbReference type="EMBL" id="QTA87411.1"/>
    </source>
</evidence>
<dbReference type="GO" id="GO:0022904">
    <property type="term" value="P:respiratory electron transport chain"/>
    <property type="evidence" value="ECO:0007669"/>
    <property type="project" value="TreeGrafter"/>
</dbReference>
<dbReference type="Pfam" id="PF13510">
    <property type="entry name" value="Fer2_4"/>
    <property type="match status" value="1"/>
</dbReference>
<keyword evidence="2" id="KW-0479">Metal-binding</keyword>
<keyword evidence="5" id="KW-0408">Iron</keyword>
<dbReference type="EMBL" id="CP061800">
    <property type="protein sequence ID" value="QTA87411.1"/>
    <property type="molecule type" value="Genomic_DNA"/>
</dbReference>
<proteinExistence type="predicted"/>
<evidence type="ECO:0000259" key="8">
    <source>
        <dbReference type="PROSITE" id="PS51379"/>
    </source>
</evidence>
<feature type="domain" description="4Fe-4S ferredoxin-type" evidence="8">
    <location>
        <begin position="164"/>
        <end position="194"/>
    </location>
</feature>
<dbReference type="InterPro" id="IPR054351">
    <property type="entry name" value="NADH_UbQ_OxRdtase_ferredoxin"/>
</dbReference>
<dbReference type="InterPro" id="IPR017900">
    <property type="entry name" value="4Fe4S_Fe_S_CS"/>
</dbReference>
<evidence type="ECO:0000256" key="4">
    <source>
        <dbReference type="ARBA" id="ARBA00023002"/>
    </source>
</evidence>
<dbReference type="Pfam" id="PF04879">
    <property type="entry name" value="Molybdop_Fe4S4"/>
    <property type="match status" value="1"/>
</dbReference>
<dbReference type="InterPro" id="IPR027467">
    <property type="entry name" value="MopterinOxRdtase_cofactor_BS"/>
</dbReference>
<dbReference type="GO" id="GO:0003954">
    <property type="term" value="F:NADH dehydrogenase activity"/>
    <property type="evidence" value="ECO:0007669"/>
    <property type="project" value="TreeGrafter"/>
</dbReference>
<evidence type="ECO:0000313" key="11">
    <source>
        <dbReference type="Proteomes" id="UP000663722"/>
    </source>
</evidence>
<evidence type="ECO:0000256" key="5">
    <source>
        <dbReference type="ARBA" id="ARBA00023004"/>
    </source>
</evidence>
<evidence type="ECO:0000256" key="1">
    <source>
        <dbReference type="ARBA" id="ARBA00022485"/>
    </source>
</evidence>
<evidence type="ECO:0000259" key="9">
    <source>
        <dbReference type="PROSITE" id="PS51669"/>
    </source>
</evidence>
<dbReference type="Gene3D" id="3.10.20.740">
    <property type="match status" value="1"/>
</dbReference>
<dbReference type="InterPro" id="IPR006656">
    <property type="entry name" value="Mopterin_OxRdtase"/>
</dbReference>
<evidence type="ECO:0000256" key="6">
    <source>
        <dbReference type="ARBA" id="ARBA00023014"/>
    </source>
</evidence>
<keyword evidence="1" id="KW-0004">4Fe-4S</keyword>
<organism evidence="10 11">
    <name type="scientific">Desulfonema magnum</name>
    <dbReference type="NCBI Taxonomy" id="45655"/>
    <lineage>
        <taxon>Bacteria</taxon>
        <taxon>Pseudomonadati</taxon>
        <taxon>Thermodesulfobacteriota</taxon>
        <taxon>Desulfobacteria</taxon>
        <taxon>Desulfobacterales</taxon>
        <taxon>Desulfococcaceae</taxon>
        <taxon>Desulfonema</taxon>
    </lineage>
</organism>
<dbReference type="AlphaFoldDB" id="A0A975BL60"/>
<dbReference type="PROSITE" id="PS51669">
    <property type="entry name" value="4FE4S_MOW_BIS_MGD"/>
    <property type="match status" value="1"/>
</dbReference>
<dbReference type="Gene3D" id="3.40.50.740">
    <property type="match status" value="1"/>
</dbReference>
<dbReference type="InterPro" id="IPR017896">
    <property type="entry name" value="4Fe4S_Fe-S-bd"/>
</dbReference>
<feature type="domain" description="4Fe-4S Mo/W bis-MGD-type" evidence="9">
    <location>
        <begin position="245"/>
        <end position="301"/>
    </location>
</feature>
<gene>
    <name evidence="10" type="ORF">dnm_034440</name>
</gene>
<evidence type="ECO:0000259" key="7">
    <source>
        <dbReference type="PROSITE" id="PS51085"/>
    </source>
</evidence>
<dbReference type="InterPro" id="IPR050123">
    <property type="entry name" value="Prok_molybdopt-oxidoreductase"/>
</dbReference>
<dbReference type="PANTHER" id="PTHR43105:SF14">
    <property type="entry name" value="FORMATE DEHYDROGENASE H"/>
    <property type="match status" value="1"/>
</dbReference>
<keyword evidence="6" id="KW-0411">Iron-sulfur</keyword>
<dbReference type="PANTHER" id="PTHR43105">
    <property type="entry name" value="RESPIRATORY NITRATE REDUCTASE"/>
    <property type="match status" value="1"/>
</dbReference>
<dbReference type="GO" id="GO:0016020">
    <property type="term" value="C:membrane"/>
    <property type="evidence" value="ECO:0007669"/>
    <property type="project" value="TreeGrafter"/>
</dbReference>
<dbReference type="SUPFAM" id="SSF53706">
    <property type="entry name" value="Formate dehydrogenase/DMSO reductase, domains 1-3"/>
    <property type="match status" value="1"/>
</dbReference>
<dbReference type="CDD" id="cd00207">
    <property type="entry name" value="fer2"/>
    <property type="match status" value="1"/>
</dbReference>
<dbReference type="FunFam" id="3.30.70.20:FF:000035">
    <property type="entry name" value="Iron hydrogenase 1"/>
    <property type="match status" value="1"/>
</dbReference>
<dbReference type="PROSITE" id="PS00198">
    <property type="entry name" value="4FE4S_FER_1"/>
    <property type="match status" value="1"/>
</dbReference>
<dbReference type="SMART" id="SM00929">
    <property type="entry name" value="NADH-G_4Fe-4S_3"/>
    <property type="match status" value="1"/>
</dbReference>
<dbReference type="PROSITE" id="PS00551">
    <property type="entry name" value="MOLYBDOPTERIN_PROK_1"/>
    <property type="match status" value="1"/>
</dbReference>
<dbReference type="Pfam" id="PF22117">
    <property type="entry name" value="Fer4_Nqo3"/>
    <property type="match status" value="1"/>
</dbReference>
<sequence>MDAQNIIIINGNEFSFEPGETILQVARRNDIDIPTLCHLKGATPTGECRICVVEVEGARTLMASCVTPASNGMVVRTESQKVIEARRLIIQLMLASGNHNCAVRGSDDKDWTQFQLSVQQEDNSSELCPVWGDCRLQDLAYRYQVSGERFPKTETLFPMETVNPFIVRDFSRCIRCGRCVQACNEVQVNKAINFGYRGASTKIVAAGDRPLKDSDCVFCGECVQVCPVGALVEKNARYEVRPWETKKVRTTCSYCGVGCQLHLHVKDDKVVKVTGVEDVAPNYGSLCVKGRFGFDFVNSSERLTTPLIKENGEFRKASWDEALDLVAKRFGEIKKAHGGDAMGVLTSARVTNEENYIANKFTRAVLKTNNIDHCARL</sequence>
<feature type="domain" description="4Fe-4S ferredoxin-type" evidence="8">
    <location>
        <begin position="208"/>
        <end position="236"/>
    </location>
</feature>
<dbReference type="InterPro" id="IPR001041">
    <property type="entry name" value="2Fe-2S_ferredoxin-type"/>
</dbReference>
<accession>A0A975BL60</accession>
<evidence type="ECO:0000256" key="3">
    <source>
        <dbReference type="ARBA" id="ARBA00022737"/>
    </source>
</evidence>
<keyword evidence="4" id="KW-0560">Oxidoreductase</keyword>
<dbReference type="GO" id="GO:0051539">
    <property type="term" value="F:4 iron, 4 sulfur cluster binding"/>
    <property type="evidence" value="ECO:0007669"/>
    <property type="project" value="UniProtKB-KW"/>
</dbReference>
<dbReference type="PROSITE" id="PS51085">
    <property type="entry name" value="2FE2S_FER_2"/>
    <property type="match status" value="1"/>
</dbReference>
<protein>
    <submittedName>
        <fullName evidence="10">Formate dehydrogenase domain-containing protein</fullName>
    </submittedName>
</protein>
<reference evidence="10" key="1">
    <citation type="journal article" date="2021" name="Microb. Physiol.">
        <title>Proteogenomic Insights into the Physiology of Marine, Sulfate-Reducing, Filamentous Desulfonema limicola and Desulfonema magnum.</title>
        <authorList>
            <person name="Schnaars V."/>
            <person name="Wohlbrand L."/>
            <person name="Scheve S."/>
            <person name="Hinrichs C."/>
            <person name="Reinhardt R."/>
            <person name="Rabus R."/>
        </authorList>
    </citation>
    <scope>NUCLEOTIDE SEQUENCE</scope>
    <source>
        <strain evidence="10">4be13</strain>
    </source>
</reference>
<feature type="domain" description="2Fe-2S ferredoxin-type" evidence="7">
    <location>
        <begin position="4"/>
        <end position="81"/>
    </location>
</feature>
<dbReference type="SUPFAM" id="SSF54292">
    <property type="entry name" value="2Fe-2S ferredoxin-like"/>
    <property type="match status" value="1"/>
</dbReference>
<dbReference type="SMART" id="SM00926">
    <property type="entry name" value="Molybdop_Fe4S4"/>
    <property type="match status" value="1"/>
</dbReference>
<dbReference type="Gene3D" id="3.30.70.20">
    <property type="match status" value="1"/>
</dbReference>
<dbReference type="PROSITE" id="PS51379">
    <property type="entry name" value="4FE4S_FER_2"/>
    <property type="match status" value="2"/>
</dbReference>
<dbReference type="Gene3D" id="2.20.25.90">
    <property type="entry name" value="ADC-like domains"/>
    <property type="match status" value="1"/>
</dbReference>